<protein>
    <recommendedName>
        <fullName evidence="1">RPW8 domain-containing protein</fullName>
    </recommendedName>
</protein>
<comment type="caution">
    <text evidence="2">The sequence shown here is derived from an EMBL/GenBank/DDBJ whole genome shotgun (WGS) entry which is preliminary data.</text>
</comment>
<sequence>MADTVLGAVFAELLKVVTDVISESIQFQSELEKLKSTVESITPNLLEIERLNIKLKISEQETAELKEELIKGAELVRKCSEVKCCYFKRVYYADKLVKLNQSIEKICKVDMLTQLIRDNKKILEKVEEIGKKIDRDGGVFNRVEIDELCSAPNPAEITPGLITDNKKIMEKVEEIGVNIQTEVITEQKDLGASGRYRG</sequence>
<accession>A0AAE0CN92</accession>
<dbReference type="Proteomes" id="UP001280121">
    <property type="component" value="Unassembled WGS sequence"/>
</dbReference>
<dbReference type="InterPro" id="IPR008808">
    <property type="entry name" value="Powdery_mildew-R_dom"/>
</dbReference>
<evidence type="ECO:0000313" key="3">
    <source>
        <dbReference type="Proteomes" id="UP001280121"/>
    </source>
</evidence>
<evidence type="ECO:0000259" key="1">
    <source>
        <dbReference type="PROSITE" id="PS51153"/>
    </source>
</evidence>
<reference evidence="2" key="1">
    <citation type="journal article" date="2023" name="Plant J.">
        <title>Genome sequences and population genomics provide insights into the demographic history, inbreeding, and mutation load of two 'living fossil' tree species of Dipteronia.</title>
        <authorList>
            <person name="Feng Y."/>
            <person name="Comes H.P."/>
            <person name="Chen J."/>
            <person name="Zhu S."/>
            <person name="Lu R."/>
            <person name="Zhang X."/>
            <person name="Li P."/>
            <person name="Qiu J."/>
            <person name="Olsen K.M."/>
            <person name="Qiu Y."/>
        </authorList>
    </citation>
    <scope>NUCLEOTIDE SEQUENCE</scope>
    <source>
        <strain evidence="2">KIB01</strain>
    </source>
</reference>
<dbReference type="EMBL" id="JANJYI010000003">
    <property type="protein sequence ID" value="KAK2657402.1"/>
    <property type="molecule type" value="Genomic_DNA"/>
</dbReference>
<dbReference type="PROSITE" id="PS51153">
    <property type="entry name" value="RPW8"/>
    <property type="match status" value="1"/>
</dbReference>
<name>A0AAE0CN92_9ROSI</name>
<organism evidence="2 3">
    <name type="scientific">Dipteronia dyeriana</name>
    <dbReference type="NCBI Taxonomy" id="168575"/>
    <lineage>
        <taxon>Eukaryota</taxon>
        <taxon>Viridiplantae</taxon>
        <taxon>Streptophyta</taxon>
        <taxon>Embryophyta</taxon>
        <taxon>Tracheophyta</taxon>
        <taxon>Spermatophyta</taxon>
        <taxon>Magnoliopsida</taxon>
        <taxon>eudicotyledons</taxon>
        <taxon>Gunneridae</taxon>
        <taxon>Pentapetalae</taxon>
        <taxon>rosids</taxon>
        <taxon>malvids</taxon>
        <taxon>Sapindales</taxon>
        <taxon>Sapindaceae</taxon>
        <taxon>Hippocastanoideae</taxon>
        <taxon>Acereae</taxon>
        <taxon>Dipteronia</taxon>
    </lineage>
</organism>
<feature type="domain" description="RPW8" evidence="1">
    <location>
        <begin position="1"/>
        <end position="145"/>
    </location>
</feature>
<gene>
    <name evidence="2" type="ORF">Ddye_010454</name>
</gene>
<dbReference type="AlphaFoldDB" id="A0AAE0CN92"/>
<dbReference type="Pfam" id="PF05659">
    <property type="entry name" value="RPW8"/>
    <property type="match status" value="1"/>
</dbReference>
<keyword evidence="3" id="KW-1185">Reference proteome</keyword>
<evidence type="ECO:0000313" key="2">
    <source>
        <dbReference type="EMBL" id="KAK2657402.1"/>
    </source>
</evidence>
<proteinExistence type="predicted"/>